<gene>
    <name evidence="3" type="ORF">KO481_30930</name>
</gene>
<evidence type="ECO:0000313" key="4">
    <source>
        <dbReference type="Proteomes" id="UP000733379"/>
    </source>
</evidence>
<protein>
    <submittedName>
        <fullName evidence="3">Heavy-metal-associated domain-containing protein</fullName>
    </submittedName>
</protein>
<feature type="domain" description="HMA" evidence="2">
    <location>
        <begin position="2"/>
        <end position="70"/>
    </location>
</feature>
<dbReference type="PROSITE" id="PS50846">
    <property type="entry name" value="HMA_2"/>
    <property type="match status" value="1"/>
</dbReference>
<reference evidence="3 4" key="1">
    <citation type="submission" date="2021-06" db="EMBL/GenBank/DDBJ databases">
        <title>Actinomycetes sequencing.</title>
        <authorList>
            <person name="Shan Q."/>
        </authorList>
    </citation>
    <scope>NUCLEOTIDE SEQUENCE [LARGE SCALE GENOMIC DNA]</scope>
    <source>
        <strain evidence="3 4">NEAU-G5</strain>
    </source>
</reference>
<keyword evidence="4" id="KW-1185">Reference proteome</keyword>
<proteinExistence type="predicted"/>
<dbReference type="EMBL" id="JAHKNI010000012">
    <property type="protein sequence ID" value="MBU3065922.1"/>
    <property type="molecule type" value="Genomic_DNA"/>
</dbReference>
<organism evidence="3 4">
    <name type="scientific">Nocardia albiluteola</name>
    <dbReference type="NCBI Taxonomy" id="2842303"/>
    <lineage>
        <taxon>Bacteria</taxon>
        <taxon>Bacillati</taxon>
        <taxon>Actinomycetota</taxon>
        <taxon>Actinomycetes</taxon>
        <taxon>Mycobacteriales</taxon>
        <taxon>Nocardiaceae</taxon>
        <taxon>Nocardia</taxon>
    </lineage>
</organism>
<dbReference type="InterPro" id="IPR036163">
    <property type="entry name" value="HMA_dom_sf"/>
</dbReference>
<dbReference type="Proteomes" id="UP000733379">
    <property type="component" value="Unassembled WGS sequence"/>
</dbReference>
<evidence type="ECO:0000259" key="2">
    <source>
        <dbReference type="PROSITE" id="PS50846"/>
    </source>
</evidence>
<dbReference type="Pfam" id="PF00403">
    <property type="entry name" value="HMA"/>
    <property type="match status" value="1"/>
</dbReference>
<name>A0ABS6B6H2_9NOCA</name>
<accession>A0ABS6B6H2</accession>
<dbReference type="InterPro" id="IPR006121">
    <property type="entry name" value="HMA_dom"/>
</dbReference>
<dbReference type="PROSITE" id="PS01047">
    <property type="entry name" value="HMA_1"/>
    <property type="match status" value="1"/>
</dbReference>
<evidence type="ECO:0000313" key="3">
    <source>
        <dbReference type="EMBL" id="MBU3065922.1"/>
    </source>
</evidence>
<keyword evidence="1" id="KW-0479">Metal-binding</keyword>
<sequence length="71" mass="7586">MSTATFSIDGLHCQGCVQTVEKTLSAIRDVHSVVVDLNVKGLSKVTVDADHELRPDEVQMALDSGGNFTVV</sequence>
<dbReference type="SUPFAM" id="SSF55008">
    <property type="entry name" value="HMA, heavy metal-associated domain"/>
    <property type="match status" value="1"/>
</dbReference>
<dbReference type="Gene3D" id="3.30.70.100">
    <property type="match status" value="1"/>
</dbReference>
<dbReference type="RefSeq" id="WP_215921988.1">
    <property type="nucleotide sequence ID" value="NZ_JAHKNI010000012.1"/>
</dbReference>
<dbReference type="InterPro" id="IPR017969">
    <property type="entry name" value="Heavy-metal-associated_CS"/>
</dbReference>
<evidence type="ECO:0000256" key="1">
    <source>
        <dbReference type="ARBA" id="ARBA00022723"/>
    </source>
</evidence>
<dbReference type="CDD" id="cd00371">
    <property type="entry name" value="HMA"/>
    <property type="match status" value="1"/>
</dbReference>
<comment type="caution">
    <text evidence="3">The sequence shown here is derived from an EMBL/GenBank/DDBJ whole genome shotgun (WGS) entry which is preliminary data.</text>
</comment>